<organism evidence="1 2">
    <name type="scientific">Blepharisma stoltei</name>
    <dbReference type="NCBI Taxonomy" id="1481888"/>
    <lineage>
        <taxon>Eukaryota</taxon>
        <taxon>Sar</taxon>
        <taxon>Alveolata</taxon>
        <taxon>Ciliophora</taxon>
        <taxon>Postciliodesmatophora</taxon>
        <taxon>Heterotrichea</taxon>
        <taxon>Heterotrichida</taxon>
        <taxon>Blepharismidae</taxon>
        <taxon>Blepharisma</taxon>
    </lineage>
</organism>
<sequence>MAGIKFNPDAQIIRFFVHQPPNVLLKSTTEHIQDETFQAQEMDQIKLKIRRNPFAEFDEEEEEERKLEVITYVSYENIWCTSVHFYINVILYDILASEVAQRILYFVKAFGPVQHIFIVKPNQATADDFTLGVEGALFGILMENANYAKPFLLKENKIEIPDLGYVAVFPGSMGEDVWNKFQKETNYLQGFFFVGKDMVDYRPECLCYFASLPKGSFPYRVAQEIRSHGIDEPIHMLKNPFEEKSIMRLEFREEKSVNALLKLCMKINNKPIIILPCLDRTPVEELYKAYEVLILGYNQTLHTGELLKALVNNFGPVVELVLNAGINNNGNQCTLVVFQTIRAVETCLKKGEIIVKKLRLRFEAVTRPYRLTGRMVFNRVYNSDPPVRPLEIIPSPYSFTEPLEG</sequence>
<comment type="caution">
    <text evidence="1">The sequence shown here is derived from an EMBL/GenBank/DDBJ whole genome shotgun (WGS) entry which is preliminary data.</text>
</comment>
<dbReference type="EMBL" id="CAJZBQ010000041">
    <property type="protein sequence ID" value="CAG9326818.1"/>
    <property type="molecule type" value="Genomic_DNA"/>
</dbReference>
<reference evidence="1" key="1">
    <citation type="submission" date="2021-09" db="EMBL/GenBank/DDBJ databases">
        <authorList>
            <consortium name="AG Swart"/>
            <person name="Singh M."/>
            <person name="Singh A."/>
            <person name="Seah K."/>
            <person name="Emmerich C."/>
        </authorList>
    </citation>
    <scope>NUCLEOTIDE SEQUENCE</scope>
    <source>
        <strain evidence="1">ATCC30299</strain>
    </source>
</reference>
<proteinExistence type="predicted"/>
<protein>
    <submittedName>
        <fullName evidence="1">Uncharacterized protein</fullName>
    </submittedName>
</protein>
<dbReference type="Proteomes" id="UP001162131">
    <property type="component" value="Unassembled WGS sequence"/>
</dbReference>
<name>A0AAU9JLF9_9CILI</name>
<evidence type="ECO:0000313" key="2">
    <source>
        <dbReference type="Proteomes" id="UP001162131"/>
    </source>
</evidence>
<dbReference type="AlphaFoldDB" id="A0AAU9JLF9"/>
<evidence type="ECO:0000313" key="1">
    <source>
        <dbReference type="EMBL" id="CAG9326818.1"/>
    </source>
</evidence>
<accession>A0AAU9JLF9</accession>
<gene>
    <name evidence="1" type="ORF">BSTOLATCC_MIC42084</name>
</gene>
<keyword evidence="2" id="KW-1185">Reference proteome</keyword>